<dbReference type="KEGG" id="spar:SPRG_14573"/>
<evidence type="ECO:0000313" key="1">
    <source>
        <dbReference type="EMBL" id="KDO19993.1"/>
    </source>
</evidence>
<organism evidence="1 2">
    <name type="scientific">Saprolegnia parasitica (strain CBS 223.65)</name>
    <dbReference type="NCBI Taxonomy" id="695850"/>
    <lineage>
        <taxon>Eukaryota</taxon>
        <taxon>Sar</taxon>
        <taxon>Stramenopiles</taxon>
        <taxon>Oomycota</taxon>
        <taxon>Saprolegniomycetes</taxon>
        <taxon>Saprolegniales</taxon>
        <taxon>Saprolegniaceae</taxon>
        <taxon>Saprolegnia</taxon>
    </lineage>
</organism>
<dbReference type="OMA" id="THPATSW"/>
<gene>
    <name evidence="1" type="ORF">SPRG_14573</name>
</gene>
<evidence type="ECO:0000313" key="2">
    <source>
        <dbReference type="Proteomes" id="UP000030745"/>
    </source>
</evidence>
<keyword evidence="2" id="KW-1185">Reference proteome</keyword>
<dbReference type="VEuPathDB" id="FungiDB:SPRG_14573"/>
<sequence>MVVRMTGESVDDMSSPCTFNAANVQILEMDLSMVHDGAFVPSTFDAAFVMLHATHPATSWIALDAINLSPTGSSKNAATSTKANAPRSA</sequence>
<dbReference type="AlphaFoldDB" id="A0A067BP07"/>
<dbReference type="EMBL" id="KK583327">
    <property type="protein sequence ID" value="KDO19993.1"/>
    <property type="molecule type" value="Genomic_DNA"/>
</dbReference>
<name>A0A067BP07_SAPPC</name>
<proteinExistence type="predicted"/>
<dbReference type="RefSeq" id="XP_012209296.1">
    <property type="nucleotide sequence ID" value="XM_012353906.1"/>
</dbReference>
<reference evidence="1 2" key="1">
    <citation type="journal article" date="2013" name="PLoS Genet.">
        <title>Distinctive expansion of potential virulence genes in the genome of the oomycete fish pathogen Saprolegnia parasitica.</title>
        <authorList>
            <person name="Jiang R.H."/>
            <person name="de Bruijn I."/>
            <person name="Haas B.J."/>
            <person name="Belmonte R."/>
            <person name="Lobach L."/>
            <person name="Christie J."/>
            <person name="van den Ackerveken G."/>
            <person name="Bottin A."/>
            <person name="Bulone V."/>
            <person name="Diaz-Moreno S.M."/>
            <person name="Dumas B."/>
            <person name="Fan L."/>
            <person name="Gaulin E."/>
            <person name="Govers F."/>
            <person name="Grenville-Briggs L.J."/>
            <person name="Horner N.R."/>
            <person name="Levin J.Z."/>
            <person name="Mammella M."/>
            <person name="Meijer H.J."/>
            <person name="Morris P."/>
            <person name="Nusbaum C."/>
            <person name="Oome S."/>
            <person name="Phillips A.J."/>
            <person name="van Rooyen D."/>
            <person name="Rzeszutek E."/>
            <person name="Saraiva M."/>
            <person name="Secombes C.J."/>
            <person name="Seidl M.F."/>
            <person name="Snel B."/>
            <person name="Stassen J.H."/>
            <person name="Sykes S."/>
            <person name="Tripathy S."/>
            <person name="van den Berg H."/>
            <person name="Vega-Arreguin J.C."/>
            <person name="Wawra S."/>
            <person name="Young S.K."/>
            <person name="Zeng Q."/>
            <person name="Dieguez-Uribeondo J."/>
            <person name="Russ C."/>
            <person name="Tyler B.M."/>
            <person name="van West P."/>
        </authorList>
    </citation>
    <scope>NUCLEOTIDE SEQUENCE [LARGE SCALE GENOMIC DNA]</scope>
    <source>
        <strain evidence="1 2">CBS 223.65</strain>
    </source>
</reference>
<dbReference type="GeneID" id="24136370"/>
<accession>A0A067BP07</accession>
<protein>
    <submittedName>
        <fullName evidence="1">Uncharacterized protein</fullName>
    </submittedName>
</protein>
<dbReference type="Proteomes" id="UP000030745">
    <property type="component" value="Unassembled WGS sequence"/>
</dbReference>